<dbReference type="GO" id="GO:0002098">
    <property type="term" value="P:tRNA wobble uridine modification"/>
    <property type="evidence" value="ECO:0007669"/>
    <property type="project" value="InterPro"/>
</dbReference>
<comment type="pathway">
    <text evidence="1">tRNA modification; 5-methoxycarbonylmethyl-2-thiouridine-tRNA biosynthesis.</text>
</comment>
<evidence type="ECO:0000313" key="4">
    <source>
        <dbReference type="Proteomes" id="UP001153076"/>
    </source>
</evidence>
<dbReference type="InterPro" id="IPR027417">
    <property type="entry name" value="P-loop_NTPase"/>
</dbReference>
<dbReference type="InterPro" id="IPR018627">
    <property type="entry name" value="ELP6"/>
</dbReference>
<dbReference type="CDD" id="cd19495">
    <property type="entry name" value="Elp6"/>
    <property type="match status" value="1"/>
</dbReference>
<evidence type="ECO:0000256" key="2">
    <source>
        <dbReference type="ARBA" id="ARBA00008837"/>
    </source>
</evidence>
<dbReference type="Proteomes" id="UP001153076">
    <property type="component" value="Unassembled WGS sequence"/>
</dbReference>
<dbReference type="PANTHER" id="PTHR16184">
    <property type="entry name" value="ELONGATOR COMPLEX PROTEIN 6"/>
    <property type="match status" value="1"/>
</dbReference>
<sequence length="300" mass="32784">MDRSSQLLDEALGIVDDTSSMVSSSFPSSSVVLIEDCVETSGAFVIHHILKRSLSPPSSAAVVLVSLSHPFSHYDRILRKLVHTFALSLSFVLFSQGCNLAAHRDNRRFFFCDMLMVDFPRQGQGNVSKGGLIELYAKIQKVVEDISSSFGSGKCITIILDDFSLIEVAANGSLNHSLDFLRYCYALTSEFGLGLLVHTSCGGVYPLPSIQGCSLVILHHEDIYSAEESAALILQMEYLADVVIKAEPLATGLAADVHGQLTVLNKGIHDQLRSSKSKVHNFHFKLRENGVECFYPGTQA</sequence>
<organism evidence="3 4">
    <name type="scientific">Carnegiea gigantea</name>
    <dbReference type="NCBI Taxonomy" id="171969"/>
    <lineage>
        <taxon>Eukaryota</taxon>
        <taxon>Viridiplantae</taxon>
        <taxon>Streptophyta</taxon>
        <taxon>Embryophyta</taxon>
        <taxon>Tracheophyta</taxon>
        <taxon>Spermatophyta</taxon>
        <taxon>Magnoliopsida</taxon>
        <taxon>eudicotyledons</taxon>
        <taxon>Gunneridae</taxon>
        <taxon>Pentapetalae</taxon>
        <taxon>Caryophyllales</taxon>
        <taxon>Cactineae</taxon>
        <taxon>Cactaceae</taxon>
        <taxon>Cactoideae</taxon>
        <taxon>Echinocereeae</taxon>
        <taxon>Carnegiea</taxon>
    </lineage>
</organism>
<comment type="caution">
    <text evidence="3">The sequence shown here is derived from an EMBL/GenBank/DDBJ whole genome shotgun (WGS) entry which is preliminary data.</text>
</comment>
<name>A0A9Q1QAH4_9CARY</name>
<protein>
    <recommendedName>
        <fullName evidence="5">Elongator complex protein 6</fullName>
    </recommendedName>
</protein>
<proteinExistence type="inferred from homology"/>
<comment type="similarity">
    <text evidence="2">Belongs to the ELP6 family.</text>
</comment>
<dbReference type="GO" id="GO:0033588">
    <property type="term" value="C:elongator holoenzyme complex"/>
    <property type="evidence" value="ECO:0007669"/>
    <property type="project" value="InterPro"/>
</dbReference>
<dbReference type="Gene3D" id="3.40.50.300">
    <property type="entry name" value="P-loop containing nucleotide triphosphate hydrolases"/>
    <property type="match status" value="1"/>
</dbReference>
<dbReference type="EMBL" id="JAKOGI010000438">
    <property type="protein sequence ID" value="KAJ8435028.1"/>
    <property type="molecule type" value="Genomic_DNA"/>
</dbReference>
<evidence type="ECO:0000313" key="3">
    <source>
        <dbReference type="EMBL" id="KAJ8435028.1"/>
    </source>
</evidence>
<evidence type="ECO:0000256" key="1">
    <source>
        <dbReference type="ARBA" id="ARBA00005043"/>
    </source>
</evidence>
<dbReference type="PANTHER" id="PTHR16184:SF6">
    <property type="entry name" value="ELONGATOR COMPLEX PROTEIN 6"/>
    <property type="match status" value="1"/>
</dbReference>
<dbReference type="OrthoDB" id="9995306at2759"/>
<accession>A0A9Q1QAH4</accession>
<dbReference type="AlphaFoldDB" id="A0A9Q1QAH4"/>
<dbReference type="Pfam" id="PF09807">
    <property type="entry name" value="ELP6"/>
    <property type="match status" value="1"/>
</dbReference>
<gene>
    <name evidence="3" type="ORF">Cgig2_027237</name>
</gene>
<evidence type="ECO:0008006" key="5">
    <source>
        <dbReference type="Google" id="ProtNLM"/>
    </source>
</evidence>
<keyword evidence="4" id="KW-1185">Reference proteome</keyword>
<reference evidence="3" key="1">
    <citation type="submission" date="2022-04" db="EMBL/GenBank/DDBJ databases">
        <title>Carnegiea gigantea Genome sequencing and assembly v2.</title>
        <authorList>
            <person name="Copetti D."/>
            <person name="Sanderson M.J."/>
            <person name="Burquez A."/>
            <person name="Wojciechowski M.F."/>
        </authorList>
    </citation>
    <scope>NUCLEOTIDE SEQUENCE</scope>
    <source>
        <strain evidence="3">SGP5-SGP5p</strain>
        <tissue evidence="3">Aerial part</tissue>
    </source>
</reference>